<dbReference type="InterPro" id="IPR001732">
    <property type="entry name" value="UDP-Glc/GDP-Man_DH_N"/>
</dbReference>
<accession>L0DTQ9</accession>
<dbReference type="GO" id="GO:0016628">
    <property type="term" value="F:oxidoreductase activity, acting on the CH-CH group of donors, NAD or NADP as acceptor"/>
    <property type="evidence" value="ECO:0007669"/>
    <property type="project" value="InterPro"/>
</dbReference>
<proteinExistence type="inferred from homology"/>
<keyword evidence="8" id="KW-1185">Reference proteome</keyword>
<dbReference type="InterPro" id="IPR017476">
    <property type="entry name" value="UDP-Glc/GDP-Man"/>
</dbReference>
<feature type="compositionally biased region" description="Low complexity" evidence="5">
    <location>
        <begin position="157"/>
        <end position="170"/>
    </location>
</feature>
<dbReference type="GO" id="GO:0000271">
    <property type="term" value="P:polysaccharide biosynthetic process"/>
    <property type="evidence" value="ECO:0007669"/>
    <property type="project" value="InterPro"/>
</dbReference>
<dbReference type="SUPFAM" id="SSF51735">
    <property type="entry name" value="NAD(P)-binding Rossmann-fold domains"/>
    <property type="match status" value="1"/>
</dbReference>
<dbReference type="Pfam" id="PF03720">
    <property type="entry name" value="UDPG_MGDP_dh_C"/>
    <property type="match status" value="1"/>
</dbReference>
<dbReference type="HOGENOM" id="CLU_023810_3_1_6"/>
<dbReference type="PATRIC" id="fig|1255043.3.peg.691"/>
<feature type="region of interest" description="Disordered" evidence="5">
    <location>
        <begin position="142"/>
        <end position="203"/>
    </location>
</feature>
<dbReference type="Pfam" id="PF00984">
    <property type="entry name" value="UDPG_MGDP_dh"/>
    <property type="match status" value="1"/>
</dbReference>
<dbReference type="Proteomes" id="UP000010809">
    <property type="component" value="Chromosome"/>
</dbReference>
<dbReference type="Pfam" id="PF03721">
    <property type="entry name" value="UDPG_MGDP_dh_N"/>
    <property type="match status" value="1"/>
</dbReference>
<sequence>MTLAIIGLGYVGLPLAVEFAKRRDVIGFDINAARIAALQGGHDAMLEVADDELRQTMASGRLRFTTDPQDIAACTTYIVTVPTPITEEKRPDLRPLLSASKTVGQVLKPGDIVIYESTVYPGCTEEDCVPILERESGLKYITAAQPSPSSRETKPSAARSEATWAAADAAVQPPPGSPPALATASGLAMTGPRDDADAPSLRGGRQADVAIHENGFHVGYSPERINPGDKEHRVSTIQKVTAGSTPEIAETIDALYREIITAGTHKAESIRVAEAAKVIENTQRDLNIALMNELSVLFARLGIDTDAVLRAAGTKWNFLPFRPGLVGGHCIGVDPYYLTHKAEKIGYIPQVILSGRRINDNMGRYVARSTLKKMIQNGCDVTKATVGVLGLTFKENCPDLRNSRVIDIIRELQDYGVRVIAEDPYADPEEVAQEYPQVTLGAVTPETPVDALVVAVGHDVYAERDADTVRAHLRGESPVLADVKSLYDRHALAAAGITAWRL</sequence>
<dbReference type="InterPro" id="IPR028359">
    <property type="entry name" value="UDP_ManNAc/GlcNAc_DH"/>
</dbReference>
<protein>
    <submittedName>
        <fullName evidence="7">UDP-glucose dehydrogenase</fullName>
        <ecNumber evidence="7">1.1.1.22</ecNumber>
    </submittedName>
</protein>
<evidence type="ECO:0000313" key="8">
    <source>
        <dbReference type="Proteomes" id="UP000010809"/>
    </source>
</evidence>
<dbReference type="NCBIfam" id="TIGR03026">
    <property type="entry name" value="NDP-sugDHase"/>
    <property type="match status" value="1"/>
</dbReference>
<dbReference type="eggNOG" id="COG0677">
    <property type="taxonomic scope" value="Bacteria"/>
</dbReference>
<dbReference type="PANTHER" id="PTHR43491:SF2">
    <property type="entry name" value="UDP-N-ACETYL-D-MANNOSAMINE DEHYDROGENASE"/>
    <property type="match status" value="1"/>
</dbReference>
<dbReference type="SMART" id="SM00984">
    <property type="entry name" value="UDPG_MGDP_dh_C"/>
    <property type="match status" value="1"/>
</dbReference>
<dbReference type="OrthoDB" id="9803238at2"/>
<dbReference type="InterPro" id="IPR008927">
    <property type="entry name" value="6-PGluconate_DH-like_C_sf"/>
</dbReference>
<evidence type="ECO:0000259" key="6">
    <source>
        <dbReference type="SMART" id="SM00984"/>
    </source>
</evidence>
<organism evidence="7 8">
    <name type="scientific">Thioalkalivibrio nitratireducens (strain DSM 14787 / UNIQEM 213 / ALEN2)</name>
    <dbReference type="NCBI Taxonomy" id="1255043"/>
    <lineage>
        <taxon>Bacteria</taxon>
        <taxon>Pseudomonadati</taxon>
        <taxon>Pseudomonadota</taxon>
        <taxon>Gammaproteobacteria</taxon>
        <taxon>Chromatiales</taxon>
        <taxon>Ectothiorhodospiraceae</taxon>
        <taxon>Thioalkalivibrio</taxon>
    </lineage>
</organism>
<gene>
    <name evidence="7" type="ordered locus">TVNIR_0686</name>
</gene>
<dbReference type="EMBL" id="CP003989">
    <property type="protein sequence ID" value="AGA32382.1"/>
    <property type="molecule type" value="Genomic_DNA"/>
</dbReference>
<dbReference type="EC" id="1.1.1.22" evidence="7"/>
<evidence type="ECO:0000256" key="3">
    <source>
        <dbReference type="ARBA" id="ARBA00023027"/>
    </source>
</evidence>
<dbReference type="GO" id="GO:0051287">
    <property type="term" value="F:NAD binding"/>
    <property type="evidence" value="ECO:0007669"/>
    <property type="project" value="InterPro"/>
</dbReference>
<dbReference type="InterPro" id="IPR014027">
    <property type="entry name" value="UDP-Glc/GDP-Man_DH_C"/>
</dbReference>
<evidence type="ECO:0000313" key="7">
    <source>
        <dbReference type="EMBL" id="AGA32382.1"/>
    </source>
</evidence>
<keyword evidence="2 7" id="KW-0560">Oxidoreductase</keyword>
<dbReference type="Gene3D" id="3.40.50.720">
    <property type="entry name" value="NAD(P)-binding Rossmann-like Domain"/>
    <property type="match status" value="3"/>
</dbReference>
<evidence type="ECO:0000256" key="4">
    <source>
        <dbReference type="PIRNR" id="PIRNR000124"/>
    </source>
</evidence>
<evidence type="ECO:0000256" key="1">
    <source>
        <dbReference type="ARBA" id="ARBA00006601"/>
    </source>
</evidence>
<name>L0DTQ9_THIND</name>
<dbReference type="STRING" id="1255043.TVNIR_0686"/>
<dbReference type="RefSeq" id="WP_015257532.1">
    <property type="nucleotide sequence ID" value="NC_019902.2"/>
</dbReference>
<reference evidence="7" key="1">
    <citation type="submission" date="2015-12" db="EMBL/GenBank/DDBJ databases">
        <authorList>
            <person name="Tikhonova T.V."/>
            <person name="Pavlov A.R."/>
            <person name="Beletsky A.V."/>
            <person name="Mardanov A.V."/>
            <person name="Sorokin D.Y."/>
            <person name="Ravin N.V."/>
            <person name="Popov V.O."/>
        </authorList>
    </citation>
    <scope>NUCLEOTIDE SEQUENCE</scope>
    <source>
        <strain evidence="7">DSM 14787</strain>
    </source>
</reference>
<dbReference type="KEGG" id="tni:TVNIR_0686"/>
<dbReference type="InterPro" id="IPR014026">
    <property type="entry name" value="UDP-Glc/GDP-Man_DH_dimer"/>
</dbReference>
<evidence type="ECO:0000256" key="2">
    <source>
        <dbReference type="ARBA" id="ARBA00023002"/>
    </source>
</evidence>
<dbReference type="PANTHER" id="PTHR43491">
    <property type="entry name" value="UDP-N-ACETYL-D-MANNOSAMINE DEHYDROGENASE"/>
    <property type="match status" value="1"/>
</dbReference>
<dbReference type="SUPFAM" id="SSF48179">
    <property type="entry name" value="6-phosphogluconate dehydrogenase C-terminal domain-like"/>
    <property type="match status" value="1"/>
</dbReference>
<feature type="domain" description="UDP-glucose/GDP-mannose dehydrogenase C-terminal" evidence="6">
    <location>
        <begin position="387"/>
        <end position="489"/>
    </location>
</feature>
<dbReference type="PIRSF" id="PIRSF500136">
    <property type="entry name" value="UDP_ManNAc_DH"/>
    <property type="match status" value="1"/>
</dbReference>
<dbReference type="InterPro" id="IPR036291">
    <property type="entry name" value="NAD(P)-bd_dom_sf"/>
</dbReference>
<keyword evidence="3" id="KW-0520">NAD</keyword>
<dbReference type="GO" id="GO:0003979">
    <property type="term" value="F:UDP-glucose 6-dehydrogenase activity"/>
    <property type="evidence" value="ECO:0007669"/>
    <property type="project" value="UniProtKB-EC"/>
</dbReference>
<dbReference type="AlphaFoldDB" id="L0DTQ9"/>
<dbReference type="InterPro" id="IPR036220">
    <property type="entry name" value="UDP-Glc/GDP-Man_DH_C_sf"/>
</dbReference>
<dbReference type="PIRSF" id="PIRSF000124">
    <property type="entry name" value="UDPglc_GDPman_dh"/>
    <property type="match status" value="1"/>
</dbReference>
<evidence type="ECO:0000256" key="5">
    <source>
        <dbReference type="SAM" id="MobiDB-lite"/>
    </source>
</evidence>
<dbReference type="SUPFAM" id="SSF52413">
    <property type="entry name" value="UDP-glucose/GDP-mannose dehydrogenase C-terminal domain"/>
    <property type="match status" value="1"/>
</dbReference>
<comment type="similarity">
    <text evidence="1 4">Belongs to the UDP-glucose/GDP-mannose dehydrogenase family.</text>
</comment>